<dbReference type="GeneID" id="6496054"/>
<dbReference type="InParanoid" id="B3MHV7"/>
<dbReference type="PhylomeDB" id="B3MHV7"/>
<name>B3MHV7_DROAN</name>
<reference evidence="4 5" key="1">
    <citation type="journal article" date="2007" name="Nature">
        <title>Evolution of genes and genomes on the Drosophila phylogeny.</title>
        <authorList>
            <consortium name="Drosophila 12 Genomes Consortium"/>
            <person name="Clark A.G."/>
            <person name="Eisen M.B."/>
            <person name="Smith D.R."/>
            <person name="Bergman C.M."/>
            <person name="Oliver B."/>
            <person name="Markow T.A."/>
            <person name="Kaufman T.C."/>
            <person name="Kellis M."/>
            <person name="Gelbart W."/>
            <person name="Iyer V.N."/>
            <person name="Pollard D.A."/>
            <person name="Sackton T.B."/>
            <person name="Larracuente A.M."/>
            <person name="Singh N.D."/>
            <person name="Abad J.P."/>
            <person name="Abt D.N."/>
            <person name="Adryan B."/>
            <person name="Aguade M."/>
            <person name="Akashi H."/>
            <person name="Anderson W.W."/>
            <person name="Aquadro C.F."/>
            <person name="Ardell D.H."/>
            <person name="Arguello R."/>
            <person name="Artieri C.G."/>
            <person name="Barbash D.A."/>
            <person name="Barker D."/>
            <person name="Barsanti P."/>
            <person name="Batterham P."/>
            <person name="Batzoglou S."/>
            <person name="Begun D."/>
            <person name="Bhutkar A."/>
            <person name="Blanco E."/>
            <person name="Bosak S.A."/>
            <person name="Bradley R.K."/>
            <person name="Brand A.D."/>
            <person name="Brent M.R."/>
            <person name="Brooks A.N."/>
            <person name="Brown R.H."/>
            <person name="Butlin R.K."/>
            <person name="Caggese C."/>
            <person name="Calvi B.R."/>
            <person name="Bernardo de Carvalho A."/>
            <person name="Caspi A."/>
            <person name="Castrezana S."/>
            <person name="Celniker S.E."/>
            <person name="Chang J.L."/>
            <person name="Chapple C."/>
            <person name="Chatterji S."/>
            <person name="Chinwalla A."/>
            <person name="Civetta A."/>
            <person name="Clifton S.W."/>
            <person name="Comeron J.M."/>
            <person name="Costello J.C."/>
            <person name="Coyne J.A."/>
            <person name="Daub J."/>
            <person name="David R.G."/>
            <person name="Delcher A.L."/>
            <person name="Delehaunty K."/>
            <person name="Do C.B."/>
            <person name="Ebling H."/>
            <person name="Edwards K."/>
            <person name="Eickbush T."/>
            <person name="Evans J.D."/>
            <person name="Filipski A."/>
            <person name="Findeiss S."/>
            <person name="Freyhult E."/>
            <person name="Fulton L."/>
            <person name="Fulton R."/>
            <person name="Garcia A.C."/>
            <person name="Gardiner A."/>
            <person name="Garfield D.A."/>
            <person name="Garvin B.E."/>
            <person name="Gibson G."/>
            <person name="Gilbert D."/>
            <person name="Gnerre S."/>
            <person name="Godfrey J."/>
            <person name="Good R."/>
            <person name="Gotea V."/>
            <person name="Gravely B."/>
            <person name="Greenberg A.J."/>
            <person name="Griffiths-Jones S."/>
            <person name="Gross S."/>
            <person name="Guigo R."/>
            <person name="Gustafson E.A."/>
            <person name="Haerty W."/>
            <person name="Hahn M.W."/>
            <person name="Halligan D.L."/>
            <person name="Halpern A.L."/>
            <person name="Halter G.M."/>
            <person name="Han M.V."/>
            <person name="Heger A."/>
            <person name="Hillier L."/>
            <person name="Hinrichs A.S."/>
            <person name="Holmes I."/>
            <person name="Hoskins R.A."/>
            <person name="Hubisz M.J."/>
            <person name="Hultmark D."/>
            <person name="Huntley M.A."/>
            <person name="Jaffe D.B."/>
            <person name="Jagadeeshan S."/>
            <person name="Jeck W.R."/>
            <person name="Johnson J."/>
            <person name="Jones C.D."/>
            <person name="Jordan W.C."/>
            <person name="Karpen G.H."/>
            <person name="Kataoka E."/>
            <person name="Keightley P.D."/>
            <person name="Kheradpour P."/>
            <person name="Kirkness E.F."/>
            <person name="Koerich L.B."/>
            <person name="Kristiansen K."/>
            <person name="Kudrna D."/>
            <person name="Kulathinal R.J."/>
            <person name="Kumar S."/>
            <person name="Kwok R."/>
            <person name="Lander E."/>
            <person name="Langley C.H."/>
            <person name="Lapoint R."/>
            <person name="Lazzaro B.P."/>
            <person name="Lee S.J."/>
            <person name="Levesque L."/>
            <person name="Li R."/>
            <person name="Lin C.F."/>
            <person name="Lin M.F."/>
            <person name="Lindblad-Toh K."/>
            <person name="Llopart A."/>
            <person name="Long M."/>
            <person name="Low L."/>
            <person name="Lozovsky E."/>
            <person name="Lu J."/>
            <person name="Luo M."/>
            <person name="Machado C.A."/>
            <person name="Makalowski W."/>
            <person name="Marzo M."/>
            <person name="Matsuda M."/>
            <person name="Matzkin L."/>
            <person name="McAllister B."/>
            <person name="McBride C.S."/>
            <person name="McKernan B."/>
            <person name="McKernan K."/>
            <person name="Mendez-Lago M."/>
            <person name="Minx P."/>
            <person name="Mollenhauer M.U."/>
            <person name="Montooth K."/>
            <person name="Mount S.M."/>
            <person name="Mu X."/>
            <person name="Myers E."/>
            <person name="Negre B."/>
            <person name="Newfeld S."/>
            <person name="Nielsen R."/>
            <person name="Noor M.A."/>
            <person name="O'Grady P."/>
            <person name="Pachter L."/>
            <person name="Papaceit M."/>
            <person name="Parisi M.J."/>
            <person name="Parisi M."/>
            <person name="Parts L."/>
            <person name="Pedersen J.S."/>
            <person name="Pesole G."/>
            <person name="Phillippy A.M."/>
            <person name="Ponting C.P."/>
            <person name="Pop M."/>
            <person name="Porcelli D."/>
            <person name="Powell J.R."/>
            <person name="Prohaska S."/>
            <person name="Pruitt K."/>
            <person name="Puig M."/>
            <person name="Quesneville H."/>
            <person name="Ram K.R."/>
            <person name="Rand D."/>
            <person name="Rasmussen M.D."/>
            <person name="Reed L.K."/>
            <person name="Reenan R."/>
            <person name="Reily A."/>
            <person name="Remington K.A."/>
            <person name="Rieger T.T."/>
            <person name="Ritchie M.G."/>
            <person name="Robin C."/>
            <person name="Rogers Y.H."/>
            <person name="Rohde C."/>
            <person name="Rozas J."/>
            <person name="Rubenfield M.J."/>
            <person name="Ruiz A."/>
            <person name="Russo S."/>
            <person name="Salzberg S.L."/>
            <person name="Sanchez-Gracia A."/>
            <person name="Saranga D.J."/>
            <person name="Sato H."/>
            <person name="Schaeffer S.W."/>
            <person name="Schatz M.C."/>
            <person name="Schlenke T."/>
            <person name="Schwartz R."/>
            <person name="Segarra C."/>
            <person name="Singh R.S."/>
            <person name="Sirot L."/>
            <person name="Sirota M."/>
            <person name="Sisneros N.B."/>
            <person name="Smith C.D."/>
            <person name="Smith T.F."/>
            <person name="Spieth J."/>
            <person name="Stage D.E."/>
            <person name="Stark A."/>
            <person name="Stephan W."/>
            <person name="Strausberg R.L."/>
            <person name="Strempel S."/>
            <person name="Sturgill D."/>
            <person name="Sutton G."/>
            <person name="Sutton G.G."/>
            <person name="Tao W."/>
            <person name="Teichmann S."/>
            <person name="Tobari Y.N."/>
            <person name="Tomimura Y."/>
            <person name="Tsolas J.M."/>
            <person name="Valente V.L."/>
            <person name="Venter E."/>
            <person name="Venter J.C."/>
            <person name="Vicario S."/>
            <person name="Vieira F.G."/>
            <person name="Vilella A.J."/>
            <person name="Villasante A."/>
            <person name="Walenz B."/>
            <person name="Wang J."/>
            <person name="Wasserman M."/>
            <person name="Watts T."/>
            <person name="Wilson D."/>
            <person name="Wilson R.K."/>
            <person name="Wing R.A."/>
            <person name="Wolfner M.F."/>
            <person name="Wong A."/>
            <person name="Wong G.K."/>
            <person name="Wu C.I."/>
            <person name="Wu G."/>
            <person name="Yamamoto D."/>
            <person name="Yang H.P."/>
            <person name="Yang S.P."/>
            <person name="Yorke J.A."/>
            <person name="Yoshida K."/>
            <person name="Zdobnov E."/>
            <person name="Zhang P."/>
            <person name="Zhang Y."/>
            <person name="Zimin A.V."/>
            <person name="Baldwin J."/>
            <person name="Abdouelleil A."/>
            <person name="Abdulkadir J."/>
            <person name="Abebe A."/>
            <person name="Abera B."/>
            <person name="Abreu J."/>
            <person name="Acer S.C."/>
            <person name="Aftuck L."/>
            <person name="Alexander A."/>
            <person name="An P."/>
            <person name="Anderson E."/>
            <person name="Anderson S."/>
            <person name="Arachi H."/>
            <person name="Azer M."/>
            <person name="Bachantsang P."/>
            <person name="Barry A."/>
            <person name="Bayul T."/>
            <person name="Berlin A."/>
            <person name="Bessette D."/>
            <person name="Bloom T."/>
            <person name="Blye J."/>
            <person name="Boguslavskiy L."/>
            <person name="Bonnet C."/>
            <person name="Boukhgalter B."/>
            <person name="Bourzgui I."/>
            <person name="Brown A."/>
            <person name="Cahill P."/>
            <person name="Channer S."/>
            <person name="Cheshatsang Y."/>
            <person name="Chuda L."/>
            <person name="Citroen M."/>
            <person name="Collymore A."/>
            <person name="Cooke P."/>
            <person name="Costello M."/>
            <person name="D'Aco K."/>
            <person name="Daza R."/>
            <person name="De Haan G."/>
            <person name="DeGray S."/>
            <person name="DeMaso C."/>
            <person name="Dhargay N."/>
            <person name="Dooley K."/>
            <person name="Dooley E."/>
            <person name="Doricent M."/>
            <person name="Dorje P."/>
            <person name="Dorjee K."/>
            <person name="Dupes A."/>
            <person name="Elong R."/>
            <person name="Falk J."/>
            <person name="Farina A."/>
            <person name="Faro S."/>
            <person name="Ferguson D."/>
            <person name="Fisher S."/>
            <person name="Foley C.D."/>
            <person name="Franke A."/>
            <person name="Friedrich D."/>
            <person name="Gadbois L."/>
            <person name="Gearin G."/>
            <person name="Gearin C.R."/>
            <person name="Giannoukos G."/>
            <person name="Goode T."/>
            <person name="Graham J."/>
            <person name="Grandbois E."/>
            <person name="Grewal S."/>
            <person name="Gyaltsen K."/>
            <person name="Hafez N."/>
            <person name="Hagos B."/>
            <person name="Hall J."/>
            <person name="Henson C."/>
            <person name="Hollinger A."/>
            <person name="Honan T."/>
            <person name="Huard M.D."/>
            <person name="Hughes L."/>
            <person name="Hurhula B."/>
            <person name="Husby M.E."/>
            <person name="Kamat A."/>
            <person name="Kanga B."/>
            <person name="Kashin S."/>
            <person name="Khazanovich D."/>
            <person name="Kisner P."/>
            <person name="Lance K."/>
            <person name="Lara M."/>
            <person name="Lee W."/>
            <person name="Lennon N."/>
            <person name="Letendre F."/>
            <person name="LeVine R."/>
            <person name="Lipovsky A."/>
            <person name="Liu X."/>
            <person name="Liu J."/>
            <person name="Liu S."/>
            <person name="Lokyitsang T."/>
            <person name="Lokyitsang Y."/>
            <person name="Lubonja R."/>
            <person name="Lui A."/>
            <person name="MacDonald P."/>
            <person name="Magnisalis V."/>
            <person name="Maru K."/>
            <person name="Matthews C."/>
            <person name="McCusker W."/>
            <person name="McDonough S."/>
            <person name="Mehta T."/>
            <person name="Meldrim J."/>
            <person name="Meneus L."/>
            <person name="Mihai O."/>
            <person name="Mihalev A."/>
            <person name="Mihova T."/>
            <person name="Mittelman R."/>
            <person name="Mlenga V."/>
            <person name="Montmayeur A."/>
            <person name="Mulrain L."/>
            <person name="Navidi A."/>
            <person name="Naylor J."/>
            <person name="Negash T."/>
            <person name="Nguyen T."/>
            <person name="Nguyen N."/>
            <person name="Nicol R."/>
            <person name="Norbu C."/>
            <person name="Norbu N."/>
            <person name="Novod N."/>
            <person name="O'Neill B."/>
            <person name="Osman S."/>
            <person name="Markiewicz E."/>
            <person name="Oyono O.L."/>
            <person name="Patti C."/>
            <person name="Phunkhang P."/>
            <person name="Pierre F."/>
            <person name="Priest M."/>
            <person name="Raghuraman S."/>
            <person name="Rege F."/>
            <person name="Reyes R."/>
            <person name="Rise C."/>
            <person name="Rogov P."/>
            <person name="Ross K."/>
            <person name="Ryan E."/>
            <person name="Settipalli S."/>
            <person name="Shea T."/>
            <person name="Sherpa N."/>
            <person name="Shi L."/>
            <person name="Shih D."/>
            <person name="Sparrow T."/>
            <person name="Spaulding J."/>
            <person name="Stalker J."/>
            <person name="Stange-Thomann N."/>
            <person name="Stavropoulos S."/>
            <person name="Stone C."/>
            <person name="Strader C."/>
            <person name="Tesfaye S."/>
            <person name="Thomson T."/>
            <person name="Thoulutsang Y."/>
            <person name="Thoulutsang D."/>
            <person name="Topham K."/>
            <person name="Topping I."/>
            <person name="Tsamla T."/>
            <person name="Vassiliev H."/>
            <person name="Vo A."/>
            <person name="Wangchuk T."/>
            <person name="Wangdi T."/>
            <person name="Weiand M."/>
            <person name="Wilkinson J."/>
            <person name="Wilson A."/>
            <person name="Yadav S."/>
            <person name="Young G."/>
            <person name="Yu Q."/>
            <person name="Zembek L."/>
            <person name="Zhong D."/>
            <person name="Zimmer A."/>
            <person name="Zwirko Z."/>
            <person name="Jaffe D.B."/>
            <person name="Alvarez P."/>
            <person name="Brockman W."/>
            <person name="Butler J."/>
            <person name="Chin C."/>
            <person name="Gnerre S."/>
            <person name="Grabherr M."/>
            <person name="Kleber M."/>
            <person name="Mauceli E."/>
            <person name="MacCallum I."/>
        </authorList>
    </citation>
    <scope>NUCLEOTIDE SEQUENCE [LARGE SCALE GENOMIC DNA]</scope>
    <source>
        <strain evidence="5">Tucson 14024-0371.13</strain>
    </source>
</reference>
<dbReference type="KEGG" id="dan:6496054"/>
<protein>
    <recommendedName>
        <fullName evidence="3">Protein TsetseEP domain-containing protein</fullName>
    </recommendedName>
</protein>
<gene>
    <name evidence="4" type="primary">Dana\GF13211</name>
    <name evidence="4" type="synonym">dana_GLEANR_13224</name>
    <name evidence="4" type="ORF">GF13211</name>
</gene>
<feature type="chain" id="PRO_5002790752" description="Protein TsetseEP domain-containing protein" evidence="2">
    <location>
        <begin position="19"/>
        <end position="249"/>
    </location>
</feature>
<keyword evidence="2" id="KW-0732">Signal</keyword>
<dbReference type="STRING" id="7217.B3MHV7"/>
<feature type="region of interest" description="Disordered" evidence="1">
    <location>
        <begin position="199"/>
        <end position="249"/>
    </location>
</feature>
<dbReference type="eggNOG" id="ENOG502QWQN">
    <property type="taxonomic scope" value="Eukaryota"/>
</dbReference>
<evidence type="ECO:0000313" key="5">
    <source>
        <dbReference type="Proteomes" id="UP000007801"/>
    </source>
</evidence>
<dbReference type="HOGENOM" id="CLU_097682_0_0_1"/>
<dbReference type="InterPro" id="IPR007931">
    <property type="entry name" value="TsetseEP"/>
</dbReference>
<dbReference type="EMBL" id="CH902619">
    <property type="protein sequence ID" value="EDV36944.1"/>
    <property type="molecule type" value="Genomic_DNA"/>
</dbReference>
<dbReference type="Pfam" id="PF05267">
    <property type="entry name" value="DUF725"/>
    <property type="match status" value="1"/>
</dbReference>
<proteinExistence type="predicted"/>
<evidence type="ECO:0000256" key="2">
    <source>
        <dbReference type="SAM" id="SignalP"/>
    </source>
</evidence>
<evidence type="ECO:0000313" key="4">
    <source>
        <dbReference type="EMBL" id="EDV36944.1"/>
    </source>
</evidence>
<dbReference type="FunCoup" id="B3MHV7">
    <property type="interactions" value="2"/>
</dbReference>
<dbReference type="OMA" id="DLEYQCT"/>
<accession>B3MHV7</accession>
<feature type="compositionally biased region" description="Polar residues" evidence="1">
    <location>
        <begin position="238"/>
        <end position="249"/>
    </location>
</feature>
<feature type="signal peptide" evidence="2">
    <location>
        <begin position="1"/>
        <end position="18"/>
    </location>
</feature>
<evidence type="ECO:0000259" key="3">
    <source>
        <dbReference type="Pfam" id="PF05267"/>
    </source>
</evidence>
<sequence length="249" mass="25654">MKVLCSVLILASVLAAQAMPNVQLQLQSALDKYLVHARDLDTVITPDVTSQCFSLYLPMLNEVAATFSSSYQDCISTANAQIANLTAEATTQQKEYQQEVSTLCGAFATCDKGNDTTTFFNCYASAAEGDVSTIYDIATNAASSASSLSMGIKAVQDTEYQCTNTTESNYVRDTAATYDLLDNCLKYGVPTTSSAATVAPTLAPSSSSPAASTSGAVSTPGASTPVAVTTPRPGTPAPVTSASAGTPAS</sequence>
<organism evidence="4 5">
    <name type="scientific">Drosophila ananassae</name>
    <name type="common">Fruit fly</name>
    <dbReference type="NCBI Taxonomy" id="7217"/>
    <lineage>
        <taxon>Eukaryota</taxon>
        <taxon>Metazoa</taxon>
        <taxon>Ecdysozoa</taxon>
        <taxon>Arthropoda</taxon>
        <taxon>Hexapoda</taxon>
        <taxon>Insecta</taxon>
        <taxon>Pterygota</taxon>
        <taxon>Neoptera</taxon>
        <taxon>Endopterygota</taxon>
        <taxon>Diptera</taxon>
        <taxon>Brachycera</taxon>
        <taxon>Muscomorpha</taxon>
        <taxon>Ephydroidea</taxon>
        <taxon>Drosophilidae</taxon>
        <taxon>Drosophila</taxon>
        <taxon>Sophophora</taxon>
    </lineage>
</organism>
<dbReference type="AlphaFoldDB" id="B3MHV7"/>
<feature type="compositionally biased region" description="Low complexity" evidence="1">
    <location>
        <begin position="199"/>
        <end position="224"/>
    </location>
</feature>
<dbReference type="OrthoDB" id="7980281at2759"/>
<feature type="domain" description="Protein TsetseEP" evidence="3">
    <location>
        <begin position="49"/>
        <end position="167"/>
    </location>
</feature>
<dbReference type="Proteomes" id="UP000007801">
    <property type="component" value="Unassembled WGS sequence"/>
</dbReference>
<keyword evidence="5" id="KW-1185">Reference proteome</keyword>
<evidence type="ECO:0000256" key="1">
    <source>
        <dbReference type="SAM" id="MobiDB-lite"/>
    </source>
</evidence>